<dbReference type="InterPro" id="IPR000014">
    <property type="entry name" value="PAS"/>
</dbReference>
<dbReference type="InterPro" id="IPR035965">
    <property type="entry name" value="PAS-like_dom_sf"/>
</dbReference>
<feature type="domain" description="PAS" evidence="15">
    <location>
        <begin position="248"/>
        <end position="296"/>
    </location>
</feature>
<sequence length="583" mass="65168">MRHSLRWRVTISFIGLLILAMGGLSLFLSSIVPDTYLNHYRTNLLGEARVLASQANPFIQKDINVDSLENLVSLYASQLNLRITILLPNGTVISESASPGREIENYLKLPEVVEALQGRESSQVRFSQSLGSEMLYVATPVINQNEVTAVIRMAVSLDPVQKYMTIIQSTILGAALIATIIAVILSIIVTDYTVKPLSQLTQSVIHYGARDIKQIEPSKRLDEIGQLDRAFSVMAYQINRQIEELEQEREKISAVLYQMMDGIIIVNEDGRIELINPAASRIFNVLNDDVLGKSMIEVVRNHKIFESWERCKVTREQQMTAFETPQRLYLQAAVTPLEPAIPNSSLIVLQDLTNYRRLEIVRRDFVSNVSHELRTPLASLKALSETLMEGALEDPPAARRFLLRMENEIDNLTQMVQELLELSRIESGRVPLKREPVAPYDLIAAPVERMSMQAERSQIDLVNQVPEDLPAVYADKSRIAQVVINLIHNAIKFTPSGGQIVISASEENRRVVFTVSDSGAGIDPQDLSRIFERFYKVDRARSSGGTGLGLSIAKHMIESHGGKIWATSEVGKGSTFYFSIPKA</sequence>
<evidence type="ECO:0000256" key="10">
    <source>
        <dbReference type="ARBA" id="ARBA00022989"/>
    </source>
</evidence>
<evidence type="ECO:0000256" key="12">
    <source>
        <dbReference type="ARBA" id="ARBA00023136"/>
    </source>
</evidence>
<reference evidence="17 18" key="1">
    <citation type="submission" date="2015-07" db="EMBL/GenBank/DDBJ databases">
        <title>Genome sequence of Ornatilinea apprima DSM 23815.</title>
        <authorList>
            <person name="Hemp J."/>
            <person name="Ward L.M."/>
            <person name="Pace L.A."/>
            <person name="Fischer W.W."/>
        </authorList>
    </citation>
    <scope>NUCLEOTIDE SEQUENCE [LARGE SCALE GENOMIC DNA]</scope>
    <source>
        <strain evidence="17 18">P3M-1</strain>
    </source>
</reference>
<dbReference type="SMART" id="SM00091">
    <property type="entry name" value="PAS"/>
    <property type="match status" value="1"/>
</dbReference>
<dbReference type="Gene3D" id="1.10.287.130">
    <property type="match status" value="1"/>
</dbReference>
<dbReference type="PROSITE" id="PS50112">
    <property type="entry name" value="PAS"/>
    <property type="match status" value="1"/>
</dbReference>
<dbReference type="PATRIC" id="fig|1134406.4.peg.2967"/>
<dbReference type="InterPro" id="IPR013767">
    <property type="entry name" value="PAS_fold"/>
</dbReference>
<gene>
    <name evidence="17" type="ORF">ADN00_18300</name>
</gene>
<evidence type="ECO:0000256" key="13">
    <source>
        <dbReference type="SAM" id="Phobius"/>
    </source>
</evidence>
<dbReference type="InterPro" id="IPR036890">
    <property type="entry name" value="HATPase_C_sf"/>
</dbReference>
<dbReference type="PANTHER" id="PTHR42878">
    <property type="entry name" value="TWO-COMPONENT HISTIDINE KINASE"/>
    <property type="match status" value="1"/>
</dbReference>
<dbReference type="Gene3D" id="3.30.565.10">
    <property type="entry name" value="Histidine kinase-like ATPase, C-terminal domain"/>
    <property type="match status" value="1"/>
</dbReference>
<dbReference type="Pfam" id="PF00989">
    <property type="entry name" value="PAS"/>
    <property type="match status" value="1"/>
</dbReference>
<evidence type="ECO:0000256" key="1">
    <source>
        <dbReference type="ARBA" id="ARBA00000085"/>
    </source>
</evidence>
<keyword evidence="7" id="KW-0547">Nucleotide-binding</keyword>
<evidence type="ECO:0000256" key="5">
    <source>
        <dbReference type="ARBA" id="ARBA00022679"/>
    </source>
</evidence>
<evidence type="ECO:0000256" key="7">
    <source>
        <dbReference type="ARBA" id="ARBA00022741"/>
    </source>
</evidence>
<dbReference type="FunFam" id="1.10.287.130:FF:000001">
    <property type="entry name" value="Two-component sensor histidine kinase"/>
    <property type="match status" value="1"/>
</dbReference>
<keyword evidence="9" id="KW-0067">ATP-binding</keyword>
<dbReference type="PANTHER" id="PTHR42878:SF7">
    <property type="entry name" value="SENSOR HISTIDINE KINASE GLRK"/>
    <property type="match status" value="1"/>
</dbReference>
<dbReference type="EC" id="2.7.13.3" evidence="3"/>
<feature type="transmembrane region" description="Helical" evidence="13">
    <location>
        <begin position="166"/>
        <end position="189"/>
    </location>
</feature>
<proteinExistence type="predicted"/>
<dbReference type="EMBL" id="LGCL01000045">
    <property type="protein sequence ID" value="KPL70017.1"/>
    <property type="molecule type" value="Genomic_DNA"/>
</dbReference>
<evidence type="ECO:0000256" key="9">
    <source>
        <dbReference type="ARBA" id="ARBA00022840"/>
    </source>
</evidence>
<dbReference type="GO" id="GO:0030295">
    <property type="term" value="F:protein kinase activator activity"/>
    <property type="evidence" value="ECO:0007669"/>
    <property type="project" value="TreeGrafter"/>
</dbReference>
<organism evidence="17 18">
    <name type="scientific">Ornatilinea apprima</name>
    <dbReference type="NCBI Taxonomy" id="1134406"/>
    <lineage>
        <taxon>Bacteria</taxon>
        <taxon>Bacillati</taxon>
        <taxon>Chloroflexota</taxon>
        <taxon>Anaerolineae</taxon>
        <taxon>Anaerolineales</taxon>
        <taxon>Anaerolineaceae</taxon>
        <taxon>Ornatilinea</taxon>
    </lineage>
</organism>
<dbReference type="InterPro" id="IPR003661">
    <property type="entry name" value="HisK_dim/P_dom"/>
</dbReference>
<keyword evidence="8" id="KW-0418">Kinase</keyword>
<dbReference type="InterPro" id="IPR003660">
    <property type="entry name" value="HAMP_dom"/>
</dbReference>
<feature type="transmembrane region" description="Helical" evidence="13">
    <location>
        <begin position="12"/>
        <end position="32"/>
    </location>
</feature>
<dbReference type="GO" id="GO:0000156">
    <property type="term" value="F:phosphorelay response regulator activity"/>
    <property type="evidence" value="ECO:0007669"/>
    <property type="project" value="TreeGrafter"/>
</dbReference>
<keyword evidence="12 13" id="KW-0472">Membrane</keyword>
<comment type="subcellular location">
    <subcellularLocation>
        <location evidence="2">Membrane</location>
        <topology evidence="2">Multi-pass membrane protein</topology>
    </subcellularLocation>
</comment>
<dbReference type="Gene3D" id="6.10.250.1910">
    <property type="match status" value="1"/>
</dbReference>
<comment type="caution">
    <text evidence="17">The sequence shown here is derived from an EMBL/GenBank/DDBJ whole genome shotgun (WGS) entry which is preliminary data.</text>
</comment>
<dbReference type="GO" id="GO:0000155">
    <property type="term" value="F:phosphorelay sensor kinase activity"/>
    <property type="evidence" value="ECO:0007669"/>
    <property type="project" value="InterPro"/>
</dbReference>
<dbReference type="SUPFAM" id="SSF55785">
    <property type="entry name" value="PYP-like sensor domain (PAS domain)"/>
    <property type="match status" value="1"/>
</dbReference>
<keyword evidence="4" id="KW-0597">Phosphoprotein</keyword>
<dbReference type="GO" id="GO:0006355">
    <property type="term" value="P:regulation of DNA-templated transcription"/>
    <property type="evidence" value="ECO:0007669"/>
    <property type="project" value="InterPro"/>
</dbReference>
<dbReference type="PROSITE" id="PS50109">
    <property type="entry name" value="HIS_KIN"/>
    <property type="match status" value="1"/>
</dbReference>
<keyword evidence="6 13" id="KW-0812">Transmembrane</keyword>
<dbReference type="NCBIfam" id="TIGR00229">
    <property type="entry name" value="sensory_box"/>
    <property type="match status" value="1"/>
</dbReference>
<dbReference type="Gene3D" id="3.30.450.20">
    <property type="entry name" value="PAS domain"/>
    <property type="match status" value="2"/>
</dbReference>
<evidence type="ECO:0000313" key="17">
    <source>
        <dbReference type="EMBL" id="KPL70017.1"/>
    </source>
</evidence>
<dbReference type="Proteomes" id="UP000050417">
    <property type="component" value="Unassembled WGS sequence"/>
</dbReference>
<dbReference type="STRING" id="1134406.ADN00_18300"/>
<dbReference type="InterPro" id="IPR050351">
    <property type="entry name" value="BphY/WalK/GraS-like"/>
</dbReference>
<dbReference type="AlphaFoldDB" id="A0A0P6XG39"/>
<dbReference type="SMART" id="SM00387">
    <property type="entry name" value="HATPase_c"/>
    <property type="match status" value="1"/>
</dbReference>
<dbReference type="SUPFAM" id="SSF55874">
    <property type="entry name" value="ATPase domain of HSP90 chaperone/DNA topoisomerase II/histidine kinase"/>
    <property type="match status" value="1"/>
</dbReference>
<dbReference type="SMART" id="SM00388">
    <property type="entry name" value="HisKA"/>
    <property type="match status" value="1"/>
</dbReference>
<dbReference type="GO" id="GO:0005524">
    <property type="term" value="F:ATP binding"/>
    <property type="evidence" value="ECO:0007669"/>
    <property type="project" value="UniProtKB-KW"/>
</dbReference>
<evidence type="ECO:0000259" key="16">
    <source>
        <dbReference type="PROSITE" id="PS50885"/>
    </source>
</evidence>
<evidence type="ECO:0000256" key="2">
    <source>
        <dbReference type="ARBA" id="ARBA00004141"/>
    </source>
</evidence>
<keyword evidence="5" id="KW-0808">Transferase</keyword>
<dbReference type="OrthoDB" id="9813151at2"/>
<evidence type="ECO:0000256" key="6">
    <source>
        <dbReference type="ARBA" id="ARBA00022692"/>
    </source>
</evidence>
<dbReference type="InterPro" id="IPR036097">
    <property type="entry name" value="HisK_dim/P_sf"/>
</dbReference>
<evidence type="ECO:0000259" key="15">
    <source>
        <dbReference type="PROSITE" id="PS50112"/>
    </source>
</evidence>
<dbReference type="Pfam" id="PF00512">
    <property type="entry name" value="HisKA"/>
    <property type="match status" value="1"/>
</dbReference>
<comment type="catalytic activity">
    <reaction evidence="1">
        <text>ATP + protein L-histidine = ADP + protein N-phospho-L-histidine.</text>
        <dbReference type="EC" id="2.7.13.3"/>
    </reaction>
</comment>
<keyword evidence="11" id="KW-0902">Two-component regulatory system</keyword>
<dbReference type="PROSITE" id="PS50885">
    <property type="entry name" value="HAMP"/>
    <property type="match status" value="1"/>
</dbReference>
<dbReference type="GO" id="GO:0007234">
    <property type="term" value="P:osmosensory signaling via phosphorelay pathway"/>
    <property type="evidence" value="ECO:0007669"/>
    <property type="project" value="TreeGrafter"/>
</dbReference>
<evidence type="ECO:0000256" key="3">
    <source>
        <dbReference type="ARBA" id="ARBA00012438"/>
    </source>
</evidence>
<keyword evidence="10 13" id="KW-1133">Transmembrane helix</keyword>
<dbReference type="Pfam" id="PF02518">
    <property type="entry name" value="HATPase_c"/>
    <property type="match status" value="1"/>
</dbReference>
<feature type="domain" description="HAMP" evidence="16">
    <location>
        <begin position="191"/>
        <end position="243"/>
    </location>
</feature>
<evidence type="ECO:0000313" key="18">
    <source>
        <dbReference type="Proteomes" id="UP000050417"/>
    </source>
</evidence>
<evidence type="ECO:0000256" key="8">
    <source>
        <dbReference type="ARBA" id="ARBA00022777"/>
    </source>
</evidence>
<name>A0A0P6XG39_9CHLR</name>
<keyword evidence="18" id="KW-1185">Reference proteome</keyword>
<dbReference type="FunFam" id="3.30.565.10:FF:000006">
    <property type="entry name" value="Sensor histidine kinase WalK"/>
    <property type="match status" value="1"/>
</dbReference>
<accession>A0A0P6XG39</accession>
<dbReference type="CDD" id="cd06225">
    <property type="entry name" value="HAMP"/>
    <property type="match status" value="1"/>
</dbReference>
<evidence type="ECO:0000256" key="11">
    <source>
        <dbReference type="ARBA" id="ARBA00023012"/>
    </source>
</evidence>
<dbReference type="InterPro" id="IPR004358">
    <property type="entry name" value="Sig_transdc_His_kin-like_C"/>
</dbReference>
<dbReference type="CDD" id="cd00075">
    <property type="entry name" value="HATPase"/>
    <property type="match status" value="1"/>
</dbReference>
<dbReference type="InterPro" id="IPR003594">
    <property type="entry name" value="HATPase_dom"/>
</dbReference>
<dbReference type="RefSeq" id="WP_075064492.1">
    <property type="nucleotide sequence ID" value="NZ_LGCL01000045.1"/>
</dbReference>
<protein>
    <recommendedName>
        <fullName evidence="3">histidine kinase</fullName>
        <ecNumber evidence="3">2.7.13.3</ecNumber>
    </recommendedName>
</protein>
<feature type="domain" description="Histidine kinase" evidence="14">
    <location>
        <begin position="368"/>
        <end position="583"/>
    </location>
</feature>
<dbReference type="GO" id="GO:0016020">
    <property type="term" value="C:membrane"/>
    <property type="evidence" value="ECO:0007669"/>
    <property type="project" value="UniProtKB-SubCell"/>
</dbReference>
<dbReference type="InterPro" id="IPR005467">
    <property type="entry name" value="His_kinase_dom"/>
</dbReference>
<dbReference type="PRINTS" id="PR00344">
    <property type="entry name" value="BCTRLSENSOR"/>
</dbReference>
<dbReference type="SUPFAM" id="SSF47384">
    <property type="entry name" value="Homodimeric domain of signal transducing histidine kinase"/>
    <property type="match status" value="1"/>
</dbReference>
<dbReference type="CDD" id="cd00130">
    <property type="entry name" value="PAS"/>
    <property type="match status" value="1"/>
</dbReference>
<dbReference type="CDD" id="cd00082">
    <property type="entry name" value="HisKA"/>
    <property type="match status" value="1"/>
</dbReference>
<evidence type="ECO:0000259" key="14">
    <source>
        <dbReference type="PROSITE" id="PS50109"/>
    </source>
</evidence>
<evidence type="ECO:0000256" key="4">
    <source>
        <dbReference type="ARBA" id="ARBA00022553"/>
    </source>
</evidence>